<comment type="caution">
    <text evidence="2">The sequence shown here is derived from an EMBL/GenBank/DDBJ whole genome shotgun (WGS) entry which is preliminary data.</text>
</comment>
<gene>
    <name evidence="2" type="ORF">SNE35_25325</name>
</gene>
<feature type="signal peptide" evidence="1">
    <location>
        <begin position="1"/>
        <end position="19"/>
    </location>
</feature>
<evidence type="ECO:0008006" key="4">
    <source>
        <dbReference type="Google" id="ProtNLM"/>
    </source>
</evidence>
<proteinExistence type="predicted"/>
<evidence type="ECO:0000313" key="2">
    <source>
        <dbReference type="EMBL" id="MDY0747849.1"/>
    </source>
</evidence>
<dbReference type="RefSeq" id="WP_320425818.1">
    <property type="nucleotide sequence ID" value="NZ_JAXCLA010000009.1"/>
</dbReference>
<accession>A0ABU5DP22</accession>
<evidence type="ECO:0000256" key="1">
    <source>
        <dbReference type="SAM" id="SignalP"/>
    </source>
</evidence>
<reference evidence="2 3" key="1">
    <citation type="submission" date="2023-11" db="EMBL/GenBank/DDBJ databases">
        <title>Paucibacter sp. nov., isolated from fresh soil in Korea.</title>
        <authorList>
            <person name="Le N.T.T."/>
        </authorList>
    </citation>
    <scope>NUCLEOTIDE SEQUENCE [LARGE SCALE GENOMIC DNA]</scope>
    <source>
        <strain evidence="2 3">R3-3</strain>
    </source>
</reference>
<dbReference type="Proteomes" id="UP001285263">
    <property type="component" value="Unassembled WGS sequence"/>
</dbReference>
<keyword evidence="1" id="KW-0732">Signal</keyword>
<keyword evidence="3" id="KW-1185">Reference proteome</keyword>
<evidence type="ECO:0000313" key="3">
    <source>
        <dbReference type="Proteomes" id="UP001285263"/>
    </source>
</evidence>
<feature type="chain" id="PRO_5047298458" description="Transporter" evidence="1">
    <location>
        <begin position="20"/>
        <end position="248"/>
    </location>
</feature>
<name>A0ABU5DP22_9BURK</name>
<protein>
    <recommendedName>
        <fullName evidence="4">Transporter</fullName>
    </recommendedName>
</protein>
<dbReference type="EMBL" id="JAXCLA010000009">
    <property type="protein sequence ID" value="MDY0747849.1"/>
    <property type="molecule type" value="Genomic_DNA"/>
</dbReference>
<sequence>MRFFACLLASFILAGPAHAAHPLQTEDTGTQGEGNLELENGLDRARNRDGSRDFSYQPQLSWGLTPEVDLIVQPSWLAHRDPAGGPTHRAAGDTNLDAKWRFYGSAPWSLAVRAGVTLATSGQDLGQPKGTVGAHGLLALTLDAAPLTAHFNVGAAENPNDVGQRRRIASTSVALMWQASDALILTMDGSLQSNPDPFRKAWPGLLLGGVIWTVRPGLDLDVGWQKSYGPAQPARRDLLMGLTWRFAP</sequence>
<organism evidence="2 3">
    <name type="scientific">Roseateles agri</name>
    <dbReference type="NCBI Taxonomy" id="3098619"/>
    <lineage>
        <taxon>Bacteria</taxon>
        <taxon>Pseudomonadati</taxon>
        <taxon>Pseudomonadota</taxon>
        <taxon>Betaproteobacteria</taxon>
        <taxon>Burkholderiales</taxon>
        <taxon>Sphaerotilaceae</taxon>
        <taxon>Roseateles</taxon>
    </lineage>
</organism>